<feature type="transmembrane region" description="Helical" evidence="7">
    <location>
        <begin position="544"/>
        <end position="567"/>
    </location>
</feature>
<evidence type="ECO:0000313" key="9">
    <source>
        <dbReference type="EMBL" id="CRH07360.1"/>
    </source>
</evidence>
<feature type="transmembrane region" description="Helical" evidence="7">
    <location>
        <begin position="151"/>
        <end position="170"/>
    </location>
</feature>
<feature type="domain" description="RCK C-terminal" evidence="8">
    <location>
        <begin position="317"/>
        <end position="401"/>
    </location>
</feature>
<evidence type="ECO:0000256" key="6">
    <source>
        <dbReference type="ARBA" id="ARBA00023136"/>
    </source>
</evidence>
<organism evidence="9">
    <name type="scientific">Magnetococcus massalia (strain MO-1)</name>
    <dbReference type="NCBI Taxonomy" id="451514"/>
    <lineage>
        <taxon>Bacteria</taxon>
        <taxon>Pseudomonadati</taxon>
        <taxon>Pseudomonadota</taxon>
        <taxon>Magnetococcia</taxon>
        <taxon>Magnetococcales</taxon>
        <taxon>Magnetococcaceae</taxon>
        <taxon>Magnetococcus</taxon>
    </lineage>
</organism>
<dbReference type="InterPro" id="IPR036721">
    <property type="entry name" value="RCK_C_sf"/>
</dbReference>
<keyword evidence="2" id="KW-0813">Transport</keyword>
<dbReference type="GO" id="GO:0005886">
    <property type="term" value="C:plasma membrane"/>
    <property type="evidence" value="ECO:0007669"/>
    <property type="project" value="TreeGrafter"/>
</dbReference>
<feature type="transmembrane region" description="Helical" evidence="7">
    <location>
        <begin position="109"/>
        <end position="139"/>
    </location>
</feature>
<feature type="transmembrane region" description="Helical" evidence="7">
    <location>
        <begin position="30"/>
        <end position="49"/>
    </location>
</feature>
<accession>A0A1S7LKH4</accession>
<dbReference type="InterPro" id="IPR004680">
    <property type="entry name" value="Cit_transptr-like_dom"/>
</dbReference>
<keyword evidence="3 7" id="KW-0812">Transmembrane</keyword>
<comment type="subcellular location">
    <subcellularLocation>
        <location evidence="1">Membrane</location>
        <topology evidence="1">Multi-pass membrane protein</topology>
    </subcellularLocation>
</comment>
<dbReference type="Pfam" id="PF02080">
    <property type="entry name" value="TrkA_C"/>
    <property type="match status" value="1"/>
</dbReference>
<proteinExistence type="predicted"/>
<dbReference type="Pfam" id="PF03600">
    <property type="entry name" value="CitMHS"/>
    <property type="match status" value="1"/>
</dbReference>
<keyword evidence="6 7" id="KW-0472">Membrane</keyword>
<keyword evidence="5 7" id="KW-1133">Transmembrane helix</keyword>
<evidence type="ECO:0000256" key="5">
    <source>
        <dbReference type="ARBA" id="ARBA00022989"/>
    </source>
</evidence>
<reference evidence="9" key="1">
    <citation type="submission" date="2015-04" db="EMBL/GenBank/DDBJ databases">
        <authorList>
            <person name="Syromyatnikov M.Y."/>
            <person name="Popov V.N."/>
        </authorList>
    </citation>
    <scope>NUCLEOTIDE SEQUENCE</scope>
    <source>
        <strain evidence="9">MO-1</strain>
    </source>
</reference>
<evidence type="ECO:0000256" key="7">
    <source>
        <dbReference type="SAM" id="Phobius"/>
    </source>
</evidence>
<dbReference type="PROSITE" id="PS51202">
    <property type="entry name" value="RCK_C"/>
    <property type="match status" value="1"/>
</dbReference>
<keyword evidence="4" id="KW-0677">Repeat</keyword>
<feature type="transmembrane region" description="Helical" evidence="7">
    <location>
        <begin position="190"/>
        <end position="210"/>
    </location>
</feature>
<dbReference type="GO" id="GO:0008324">
    <property type="term" value="F:monoatomic cation transmembrane transporter activity"/>
    <property type="evidence" value="ECO:0007669"/>
    <property type="project" value="InterPro"/>
</dbReference>
<feature type="transmembrane region" description="Helical" evidence="7">
    <location>
        <begin position="61"/>
        <end position="81"/>
    </location>
</feature>
<dbReference type="AlphaFoldDB" id="A0A1S7LKH4"/>
<gene>
    <name evidence="9" type="ORF">MAGMO_3220</name>
</gene>
<feature type="transmembrane region" description="Helical" evidence="7">
    <location>
        <begin position="502"/>
        <end position="523"/>
    </location>
</feature>
<dbReference type="PANTHER" id="PTHR43652">
    <property type="entry name" value="BASIC AMINO ACID ANTIPORTER YFCC-RELATED"/>
    <property type="match status" value="1"/>
</dbReference>
<evidence type="ECO:0000259" key="8">
    <source>
        <dbReference type="PROSITE" id="PS51202"/>
    </source>
</evidence>
<dbReference type="InterPro" id="IPR051679">
    <property type="entry name" value="DASS-Related_Transporters"/>
</dbReference>
<dbReference type="Gene3D" id="3.30.70.1450">
    <property type="entry name" value="Regulator of K+ conductance, C-terminal domain"/>
    <property type="match status" value="1"/>
</dbReference>
<evidence type="ECO:0000256" key="4">
    <source>
        <dbReference type="ARBA" id="ARBA00022737"/>
    </source>
</evidence>
<dbReference type="EMBL" id="LO017727">
    <property type="protein sequence ID" value="CRH07360.1"/>
    <property type="molecule type" value="Genomic_DNA"/>
</dbReference>
<dbReference type="InterPro" id="IPR006037">
    <property type="entry name" value="RCK_C"/>
</dbReference>
<dbReference type="PANTHER" id="PTHR43652:SF2">
    <property type="entry name" value="BASIC AMINO ACID ANTIPORTER YFCC-RELATED"/>
    <property type="match status" value="1"/>
</dbReference>
<evidence type="ECO:0000256" key="2">
    <source>
        <dbReference type="ARBA" id="ARBA00022448"/>
    </source>
</evidence>
<feature type="transmembrane region" description="Helical" evidence="7">
    <location>
        <begin position="468"/>
        <end position="496"/>
    </location>
</feature>
<name>A0A1S7LKH4_MAGMO</name>
<feature type="transmembrane region" description="Helical" evidence="7">
    <location>
        <begin position="7"/>
        <end position="24"/>
    </location>
</feature>
<feature type="transmembrane region" description="Helical" evidence="7">
    <location>
        <begin position="587"/>
        <end position="607"/>
    </location>
</feature>
<dbReference type="SUPFAM" id="SSF116726">
    <property type="entry name" value="TrkA C-terminal domain-like"/>
    <property type="match status" value="2"/>
</dbReference>
<protein>
    <submittedName>
        <fullName evidence="9">Putative transporter. Containing TrkA-C domain</fullName>
    </submittedName>
</protein>
<evidence type="ECO:0000256" key="3">
    <source>
        <dbReference type="ARBA" id="ARBA00022692"/>
    </source>
</evidence>
<dbReference type="GO" id="GO:0006813">
    <property type="term" value="P:potassium ion transport"/>
    <property type="evidence" value="ECO:0007669"/>
    <property type="project" value="InterPro"/>
</dbReference>
<evidence type="ECO:0000256" key="1">
    <source>
        <dbReference type="ARBA" id="ARBA00004141"/>
    </source>
</evidence>
<sequence length="609" mass="65782">MDATLQAWIVLAIIAVVIVLYASGRQPLDLVSLGAMAILAALFQLFPIIEEQGGHVLLQGIDLFAGFSNPALISVAALLVVGEGITRTGALTPISGWILDWSDGSWTKAFAIVLLISAIASAFVNNTPVVVIFIPIMASLASQYALSSRKVLLPLSYVSILGGACTLIGSSTNLLVAEFTQRELLYKIEMFTVTPVGIILLLLGMVYLIWWAPRLISDEGPAITSNDPVTLRRFTAEMRVEDGCSVVGMQVTQLQEDVFSKLAVSRVIRGELVDYKAPFEDVTLMAGDILLVMGTITDLKECEFHCGLSLTPYLPGHPVPEDERKRRMLAELVISPDSRLIGQNLEAIRLRRQFGVAAVAINRPTREIQGRITKTTLRAGDLLLVEGIPERIEPLASNRDFLLYWGAHNAVNKPQKARVATAILLGIIVLAAFESKAMPVLATLGAALMLITRCLTLKQAYSSISSKIVLLIAASLAMGQAMHATGADLLIAHGFLTLVDGWGPWMILGAFTLLVTIFTNVISNNATAILFAPIATAIAQTLDVSFVPFIMAVIFGANAAFASPIGYKTNLLVFSVGGYQFADFFKIGLPLNIMFWLGATLLIPLFWPF</sequence>